<evidence type="ECO:0000259" key="6">
    <source>
        <dbReference type="Pfam" id="PF14775"/>
    </source>
</evidence>
<evidence type="ECO:0000313" key="7">
    <source>
        <dbReference type="EMBL" id="VEN38424.1"/>
    </source>
</evidence>
<dbReference type="InterPro" id="IPR039505">
    <property type="entry name" value="DRC1/2_N"/>
</dbReference>
<feature type="coiled-coil region" evidence="3">
    <location>
        <begin position="270"/>
        <end position="297"/>
    </location>
</feature>
<organism evidence="7 8">
    <name type="scientific">Callosobruchus maculatus</name>
    <name type="common">Southern cowpea weevil</name>
    <name type="synonym">Pulse bruchid</name>
    <dbReference type="NCBI Taxonomy" id="64391"/>
    <lineage>
        <taxon>Eukaryota</taxon>
        <taxon>Metazoa</taxon>
        <taxon>Ecdysozoa</taxon>
        <taxon>Arthropoda</taxon>
        <taxon>Hexapoda</taxon>
        <taxon>Insecta</taxon>
        <taxon>Pterygota</taxon>
        <taxon>Neoptera</taxon>
        <taxon>Endopterygota</taxon>
        <taxon>Coleoptera</taxon>
        <taxon>Polyphaga</taxon>
        <taxon>Cucujiformia</taxon>
        <taxon>Chrysomeloidea</taxon>
        <taxon>Chrysomelidae</taxon>
        <taxon>Bruchinae</taxon>
        <taxon>Bruchini</taxon>
        <taxon>Callosobruchus</taxon>
    </lineage>
</organism>
<dbReference type="Pfam" id="PF14772">
    <property type="entry name" value="NYD-SP28"/>
    <property type="match status" value="1"/>
</dbReference>
<evidence type="ECO:0008006" key="9">
    <source>
        <dbReference type="Google" id="ProtNLM"/>
    </source>
</evidence>
<dbReference type="OrthoDB" id="10260459at2759"/>
<feature type="domain" description="Dynein regulatory complex protein 1/2 N-terminal" evidence="5">
    <location>
        <begin position="88"/>
        <end position="189"/>
    </location>
</feature>
<dbReference type="PANTHER" id="PTHR21625:SF1">
    <property type="entry name" value="DYNEIN REGULATORY COMPLEX PROTEIN 1"/>
    <property type="match status" value="1"/>
</dbReference>
<evidence type="ECO:0000313" key="8">
    <source>
        <dbReference type="Proteomes" id="UP000410492"/>
    </source>
</evidence>
<evidence type="ECO:0000256" key="2">
    <source>
        <dbReference type="ARBA" id="ARBA00023054"/>
    </source>
</evidence>
<sequence length="828" mass="96965">MDNNSAELEEKVTELEPRVTSSDPNERKLARRLRIEKRQTNIRRLTQGNLDVPESIVPDPVQQQKLKSEEVLEKYIAEADEYITNVRVASDAREADRRESEGIGREKIIQHLDEEAEAATEKFNEIAEKWSKIQKYNDPLHIHEDIANQKEKCDLLIKQKDEIIAMLRNELKQAERKFTKDQYKQINDINILTQRIEKQITFMRKAYQTEYELIEGVLLMERKKIIEQNDQKWDELNKKRDQQETLNSEKKFQRLEEFNEKITKVRVDNQEKFRETKIELERDIEFMQRELERIKALALFNREKLDYNYQILKKRDAENLIIKSQNKIRMNKLQDAVNSMKNKITDYENSTNNQIKELAEGIKKLHRSIMDIDAKADRFATISEEKFHKIWKVNRGIVEKILNRIIETDRVLHEQQMGVEWEAPIRAVIPKTQLQSYLAAMTVLHPSVTSTISTSRRMSSMTSKPSMASSRLNINKHDSKYNGVSEQHPTPEQLDANPAYRKLVGLILKQLSDKSGFLSEQQLKQLMKGYSETKGSLVRLDNIFESLKVQKKEDIDLLIDYFARYGYCPICGGQEGGSENVLSRFASQVSRLSAMFSPVDQEETMDIQELDKAYHAIQQPEDVIDDVVMELVTSNTFLEERDDSERDAIDEICGEAMLDQYYMDANEMRGVAKKKTFMADERFLCQFKHPLMISSAYIIIALRDFVAGYFKAGKGLPTTRERLQRKRNTISRLLDNHDIVLYWNQYKEVFNADRQRVWDALLEGLTSYHEILKKRRNLCEEVVSLRKQNDDLKRLLANYIDHKRFMPPPCTDQGNCLKTTTPSYTNSK</sequence>
<evidence type="ECO:0000256" key="1">
    <source>
        <dbReference type="ARBA" id="ARBA00009688"/>
    </source>
</evidence>
<reference evidence="7 8" key="1">
    <citation type="submission" date="2019-01" db="EMBL/GenBank/DDBJ databases">
        <authorList>
            <person name="Sayadi A."/>
        </authorList>
    </citation>
    <scope>NUCLEOTIDE SEQUENCE [LARGE SCALE GENOMIC DNA]</scope>
</reference>
<comment type="similarity">
    <text evidence="1">Belongs to the DRC1 family.</text>
</comment>
<dbReference type="GO" id="GO:0005858">
    <property type="term" value="C:axonemal dynein complex"/>
    <property type="evidence" value="ECO:0007669"/>
    <property type="project" value="InterPro"/>
</dbReference>
<dbReference type="EMBL" id="CAACVG010004501">
    <property type="protein sequence ID" value="VEN38424.1"/>
    <property type="molecule type" value="Genomic_DNA"/>
</dbReference>
<dbReference type="Pfam" id="PF14775">
    <property type="entry name" value="NYD-SP28_assoc"/>
    <property type="match status" value="1"/>
</dbReference>
<evidence type="ECO:0000259" key="5">
    <source>
        <dbReference type="Pfam" id="PF14772"/>
    </source>
</evidence>
<dbReference type="GO" id="GO:0003352">
    <property type="term" value="P:regulation of cilium movement"/>
    <property type="evidence" value="ECO:0007669"/>
    <property type="project" value="TreeGrafter"/>
</dbReference>
<name>A0A653BS51_CALMS</name>
<dbReference type="InterPro" id="IPR029440">
    <property type="entry name" value="DRC1_C"/>
</dbReference>
<feature type="domain" description="Dynein regulatory complex protein 1 C-terminal" evidence="6">
    <location>
        <begin position="742"/>
        <end position="800"/>
    </location>
</feature>
<feature type="compositionally biased region" description="Basic and acidic residues" evidence="4">
    <location>
        <begin position="8"/>
        <end position="17"/>
    </location>
</feature>
<protein>
    <recommendedName>
        <fullName evidence="9">Dynein regulatory complex protein 1 C-terminal domain-containing protein</fullName>
    </recommendedName>
</protein>
<keyword evidence="2 3" id="KW-0175">Coiled coil</keyword>
<feature type="region of interest" description="Disordered" evidence="4">
    <location>
        <begin position="1"/>
        <end position="27"/>
    </location>
</feature>
<dbReference type="PANTHER" id="PTHR21625">
    <property type="entry name" value="NYD-SP28 PROTEIN"/>
    <property type="match status" value="1"/>
</dbReference>
<proteinExistence type="inferred from homology"/>
<keyword evidence="8" id="KW-1185">Reference proteome</keyword>
<dbReference type="InterPro" id="IPR039750">
    <property type="entry name" value="DRC1/DRC2"/>
</dbReference>
<dbReference type="Proteomes" id="UP000410492">
    <property type="component" value="Unassembled WGS sequence"/>
</dbReference>
<dbReference type="GO" id="GO:0060285">
    <property type="term" value="P:cilium-dependent cell motility"/>
    <property type="evidence" value="ECO:0007669"/>
    <property type="project" value="TreeGrafter"/>
</dbReference>
<accession>A0A653BS51</accession>
<dbReference type="AlphaFoldDB" id="A0A653BS51"/>
<evidence type="ECO:0000256" key="3">
    <source>
        <dbReference type="SAM" id="Coils"/>
    </source>
</evidence>
<feature type="coiled-coil region" evidence="3">
    <location>
        <begin position="157"/>
        <end position="184"/>
    </location>
</feature>
<gene>
    <name evidence="7" type="ORF">CALMAC_LOCUS3327</name>
</gene>
<evidence type="ECO:0000256" key="4">
    <source>
        <dbReference type="SAM" id="MobiDB-lite"/>
    </source>
</evidence>
<dbReference type="GO" id="GO:0070286">
    <property type="term" value="P:axonemal dynein complex assembly"/>
    <property type="evidence" value="ECO:0007669"/>
    <property type="project" value="InterPro"/>
</dbReference>